<evidence type="ECO:0000313" key="1">
    <source>
        <dbReference type="EMBL" id="NDY56304.1"/>
    </source>
</evidence>
<protein>
    <submittedName>
        <fullName evidence="1">Uncharacterized protein</fullName>
    </submittedName>
</protein>
<dbReference type="EMBL" id="JAAGRQ010000017">
    <property type="protein sequence ID" value="NDY56304.1"/>
    <property type="molecule type" value="Genomic_DNA"/>
</dbReference>
<reference evidence="1 2" key="1">
    <citation type="submission" date="2020-02" db="EMBL/GenBank/DDBJ databases">
        <title>Comparative genomics of sulfur disproportionating microorganisms.</title>
        <authorList>
            <person name="Ward L.M."/>
            <person name="Bertran E."/>
            <person name="Johnston D.T."/>
        </authorList>
    </citation>
    <scope>NUCLEOTIDE SEQUENCE [LARGE SCALE GENOMIC DNA]</scope>
    <source>
        <strain evidence="1 2">DSM 3696</strain>
    </source>
</reference>
<sequence length="89" mass="9989">MAEYVPVPIEAAKRIAEDYDKEQVIIIAYDDKHQLKHCTTYGKTLRDAALAAAVGAHLKAWLGFPEEYCKVLPARVLKAIEAFEANEEK</sequence>
<proteinExistence type="predicted"/>
<gene>
    <name evidence="1" type="ORF">G3N56_06040</name>
</gene>
<comment type="caution">
    <text evidence="1">The sequence shown here is derived from an EMBL/GenBank/DDBJ whole genome shotgun (WGS) entry which is preliminary data.</text>
</comment>
<dbReference type="Proteomes" id="UP000469724">
    <property type="component" value="Unassembled WGS sequence"/>
</dbReference>
<organism evidence="1 2">
    <name type="scientific">Desulfolutivibrio sulfodismutans</name>
    <dbReference type="NCBI Taxonomy" id="63561"/>
    <lineage>
        <taxon>Bacteria</taxon>
        <taxon>Pseudomonadati</taxon>
        <taxon>Thermodesulfobacteriota</taxon>
        <taxon>Desulfovibrionia</taxon>
        <taxon>Desulfovibrionales</taxon>
        <taxon>Desulfovibrionaceae</taxon>
        <taxon>Desulfolutivibrio</taxon>
    </lineage>
</organism>
<dbReference type="RefSeq" id="WP_163301357.1">
    <property type="nucleotide sequence ID" value="NZ_JAAGRQ010000017.1"/>
</dbReference>
<name>A0A7K3NJC9_9BACT</name>
<keyword evidence="2" id="KW-1185">Reference proteome</keyword>
<accession>A0A7K3NJC9</accession>
<dbReference type="AlphaFoldDB" id="A0A7K3NJC9"/>
<evidence type="ECO:0000313" key="2">
    <source>
        <dbReference type="Proteomes" id="UP000469724"/>
    </source>
</evidence>